<proteinExistence type="predicted"/>
<protein>
    <submittedName>
        <fullName evidence="1">Uncharacterized protein</fullName>
    </submittedName>
</protein>
<name>A0A1Y2K503_9PROT</name>
<dbReference type="AlphaFoldDB" id="A0A1Y2K503"/>
<sequence>MVVDLQHDVTGQRFRISHFRGSLEEPLETAQLEKQLLAGGAMGDVFQKFLHDDRLQFTIQERRYQLRVTFHFLILFGGSRGWNCISSGFLQALHRL</sequence>
<evidence type="ECO:0000313" key="1">
    <source>
        <dbReference type="EMBL" id="OSM04339.1"/>
    </source>
</evidence>
<organism evidence="1 2">
    <name type="scientific">Magnetofaba australis IT-1</name>
    <dbReference type="NCBI Taxonomy" id="1434232"/>
    <lineage>
        <taxon>Bacteria</taxon>
        <taxon>Pseudomonadati</taxon>
        <taxon>Pseudomonadota</taxon>
        <taxon>Magnetococcia</taxon>
        <taxon>Magnetococcales</taxon>
        <taxon>Magnetococcaceae</taxon>
        <taxon>Magnetofaba</taxon>
    </lineage>
</organism>
<dbReference type="Proteomes" id="UP000194003">
    <property type="component" value="Unassembled WGS sequence"/>
</dbReference>
<comment type="caution">
    <text evidence="1">The sequence shown here is derived from an EMBL/GenBank/DDBJ whole genome shotgun (WGS) entry which is preliminary data.</text>
</comment>
<gene>
    <name evidence="1" type="ORF">MAIT1_04231</name>
</gene>
<accession>A0A1Y2K503</accession>
<reference evidence="1 2" key="1">
    <citation type="journal article" date="2016" name="BMC Genomics">
        <title>Combined genomic and structural analyses of a cultured magnetotactic bacterium reveals its niche adaptation to a dynamic environment.</title>
        <authorList>
            <person name="Araujo A.C."/>
            <person name="Morillo V."/>
            <person name="Cypriano J."/>
            <person name="Teixeira L.C."/>
            <person name="Leao P."/>
            <person name="Lyra S."/>
            <person name="Almeida L.G."/>
            <person name="Bazylinski D.A."/>
            <person name="Vasconcellos A.T."/>
            <person name="Abreu F."/>
            <person name="Lins U."/>
        </authorList>
    </citation>
    <scope>NUCLEOTIDE SEQUENCE [LARGE SCALE GENOMIC DNA]</scope>
    <source>
        <strain evidence="1 2">IT-1</strain>
    </source>
</reference>
<keyword evidence="2" id="KW-1185">Reference proteome</keyword>
<evidence type="ECO:0000313" key="2">
    <source>
        <dbReference type="Proteomes" id="UP000194003"/>
    </source>
</evidence>
<dbReference type="EMBL" id="LVJN01000019">
    <property type="protein sequence ID" value="OSM04339.1"/>
    <property type="molecule type" value="Genomic_DNA"/>
</dbReference>